<organism evidence="2 3">
    <name type="scientific">Vanilla planifolia</name>
    <name type="common">Vanilla</name>
    <dbReference type="NCBI Taxonomy" id="51239"/>
    <lineage>
        <taxon>Eukaryota</taxon>
        <taxon>Viridiplantae</taxon>
        <taxon>Streptophyta</taxon>
        <taxon>Embryophyta</taxon>
        <taxon>Tracheophyta</taxon>
        <taxon>Spermatophyta</taxon>
        <taxon>Magnoliopsida</taxon>
        <taxon>Liliopsida</taxon>
        <taxon>Asparagales</taxon>
        <taxon>Orchidaceae</taxon>
        <taxon>Vanilloideae</taxon>
        <taxon>Vanilleae</taxon>
        <taxon>Vanilla</taxon>
    </lineage>
</organism>
<reference evidence="2 3" key="1">
    <citation type="journal article" date="2020" name="Nat. Food">
        <title>A phased Vanilla planifolia genome enables genetic improvement of flavour and production.</title>
        <authorList>
            <person name="Hasing T."/>
            <person name="Tang H."/>
            <person name="Brym M."/>
            <person name="Khazi F."/>
            <person name="Huang T."/>
            <person name="Chambers A.H."/>
        </authorList>
    </citation>
    <scope>NUCLEOTIDE SEQUENCE [LARGE SCALE GENOMIC DNA]</scope>
    <source>
        <tissue evidence="2">Leaf</tissue>
    </source>
</reference>
<proteinExistence type="predicted"/>
<evidence type="ECO:0000313" key="3">
    <source>
        <dbReference type="Proteomes" id="UP000636800"/>
    </source>
</evidence>
<evidence type="ECO:0000313" key="2">
    <source>
        <dbReference type="EMBL" id="KAG0461353.1"/>
    </source>
</evidence>
<feature type="region of interest" description="Disordered" evidence="1">
    <location>
        <begin position="1"/>
        <end position="24"/>
    </location>
</feature>
<keyword evidence="3" id="KW-1185">Reference proteome</keyword>
<sequence>MSSISDPELSSILTLPSSPTTSFTRQPMALMLPKNSARVALDPSTKASLKMEELLR</sequence>
<dbReference type="OrthoDB" id="1924320at2759"/>
<comment type="caution">
    <text evidence="2">The sequence shown here is derived from an EMBL/GenBank/DDBJ whole genome shotgun (WGS) entry which is preliminary data.</text>
</comment>
<gene>
    <name evidence="2" type="ORF">HPP92_021650</name>
</gene>
<protein>
    <submittedName>
        <fullName evidence="2">Uncharacterized protein</fullName>
    </submittedName>
</protein>
<feature type="compositionally biased region" description="Low complexity" evidence="1">
    <location>
        <begin position="7"/>
        <end position="22"/>
    </location>
</feature>
<dbReference type="AlphaFoldDB" id="A0A835PYJ6"/>
<dbReference type="EMBL" id="JADCNL010000011">
    <property type="protein sequence ID" value="KAG0461353.1"/>
    <property type="molecule type" value="Genomic_DNA"/>
</dbReference>
<accession>A0A835PYJ6</accession>
<name>A0A835PYJ6_VANPL</name>
<dbReference type="Proteomes" id="UP000636800">
    <property type="component" value="Chromosome 11"/>
</dbReference>
<evidence type="ECO:0000256" key="1">
    <source>
        <dbReference type="SAM" id="MobiDB-lite"/>
    </source>
</evidence>